<dbReference type="InterPro" id="IPR043502">
    <property type="entry name" value="DNA/RNA_pol_sf"/>
</dbReference>
<name>A0A4Y2DM92_ARAVE</name>
<dbReference type="GO" id="GO:0071897">
    <property type="term" value="P:DNA biosynthetic process"/>
    <property type="evidence" value="ECO:0007669"/>
    <property type="project" value="UniProtKB-ARBA"/>
</dbReference>
<feature type="domain" description="Reverse transcriptase Ty1/copia-type" evidence="1">
    <location>
        <begin position="49"/>
        <end position="289"/>
    </location>
</feature>
<dbReference type="AlphaFoldDB" id="A0A4Y2DM92"/>
<accession>A0A4Y2DM92</accession>
<evidence type="ECO:0000313" key="2">
    <source>
        <dbReference type="EMBL" id="GBM17891.1"/>
    </source>
</evidence>
<dbReference type="SUPFAM" id="SSF56672">
    <property type="entry name" value="DNA/RNA polymerases"/>
    <property type="match status" value="1"/>
</dbReference>
<protein>
    <submittedName>
        <fullName evidence="2">Retrovirus-related Pol polyprotein from transposon TNT 1-94</fullName>
    </submittedName>
</protein>
<sequence>MLKKPARYDNCVLLAEHAEPDTYKEAIASKESSEWLAAMKEEMDSLEANNTWELVNLPQDRKAIWSRWVYKIKKNADGTVQRFKAHLVAKGYSPKVGVDFNETFSPVVQWDTIRTVLSVAAYKKLKLVQFDVKTAFLYGDLQYDIYMHQPQGFEDGTGQVCKLLKSIYGLKQAPRVWNERFKSFAMKCGLKQSNSDPCLFLNDEKSIYLIVYVDDGIIASVDEQAVKQFLEKLKSDFSVVIGVANYFLGMQIECLEDGDIFVHQEGYCRKVLKHFEMSECNSVSTPVEKGTITTDHLEFLPATVPYREAIGILMFLAIVSRPDISYAVGVLSQVLDKPQQVHWSMIKRIMRYLKGTEKCGILFQCNEDNTLQCFTDSDYAGDPLSRRSTSGMIFMTYGGAVSWRSQRQSCIALSTTEAEFIAASQAAKEAIWLGNLLSELRCVSTIPDLHMDNQSAIRLVKNPEFHSRTKHVDMRYKFIREQCQTKQLDVAYCSSEMQAADIFTKPLVKDRF</sequence>
<dbReference type="Pfam" id="PF07727">
    <property type="entry name" value="RVT_2"/>
    <property type="match status" value="1"/>
</dbReference>
<comment type="caution">
    <text evidence="2">The sequence shown here is derived from an EMBL/GenBank/DDBJ whole genome shotgun (WGS) entry which is preliminary data.</text>
</comment>
<evidence type="ECO:0000259" key="1">
    <source>
        <dbReference type="Pfam" id="PF07727"/>
    </source>
</evidence>
<evidence type="ECO:0000313" key="3">
    <source>
        <dbReference type="Proteomes" id="UP000499080"/>
    </source>
</evidence>
<dbReference type="CDD" id="cd09272">
    <property type="entry name" value="RNase_HI_RT_Ty1"/>
    <property type="match status" value="1"/>
</dbReference>
<dbReference type="PANTHER" id="PTHR11439">
    <property type="entry name" value="GAG-POL-RELATED RETROTRANSPOSON"/>
    <property type="match status" value="1"/>
</dbReference>
<proteinExistence type="predicted"/>
<dbReference type="PANTHER" id="PTHR11439:SF483">
    <property type="entry name" value="PEPTIDE SYNTHASE GLIP-LIKE, PUTATIVE (AFU_ORTHOLOGUE AFUA_3G12920)-RELATED"/>
    <property type="match status" value="1"/>
</dbReference>
<dbReference type="EMBL" id="BGPR01000396">
    <property type="protein sequence ID" value="GBM17891.1"/>
    <property type="molecule type" value="Genomic_DNA"/>
</dbReference>
<dbReference type="OrthoDB" id="6436874at2759"/>
<gene>
    <name evidence="2" type="primary">POLX_1805</name>
    <name evidence="2" type="ORF">AVEN_111049_1</name>
</gene>
<organism evidence="2 3">
    <name type="scientific">Araneus ventricosus</name>
    <name type="common">Orbweaver spider</name>
    <name type="synonym">Epeira ventricosa</name>
    <dbReference type="NCBI Taxonomy" id="182803"/>
    <lineage>
        <taxon>Eukaryota</taxon>
        <taxon>Metazoa</taxon>
        <taxon>Ecdysozoa</taxon>
        <taxon>Arthropoda</taxon>
        <taxon>Chelicerata</taxon>
        <taxon>Arachnida</taxon>
        <taxon>Araneae</taxon>
        <taxon>Araneomorphae</taxon>
        <taxon>Entelegynae</taxon>
        <taxon>Araneoidea</taxon>
        <taxon>Araneidae</taxon>
        <taxon>Araneus</taxon>
    </lineage>
</organism>
<dbReference type="InterPro" id="IPR013103">
    <property type="entry name" value="RVT_2"/>
</dbReference>
<reference evidence="2 3" key="1">
    <citation type="journal article" date="2019" name="Sci. Rep.">
        <title>Orb-weaving spider Araneus ventricosus genome elucidates the spidroin gene catalogue.</title>
        <authorList>
            <person name="Kono N."/>
            <person name="Nakamura H."/>
            <person name="Ohtoshi R."/>
            <person name="Moran D.A.P."/>
            <person name="Shinohara A."/>
            <person name="Yoshida Y."/>
            <person name="Fujiwara M."/>
            <person name="Mori M."/>
            <person name="Tomita M."/>
            <person name="Arakawa K."/>
        </authorList>
    </citation>
    <scope>NUCLEOTIDE SEQUENCE [LARGE SCALE GENOMIC DNA]</scope>
</reference>
<keyword evidence="3" id="KW-1185">Reference proteome</keyword>
<dbReference type="Proteomes" id="UP000499080">
    <property type="component" value="Unassembled WGS sequence"/>
</dbReference>